<comment type="caution">
    <text evidence="1">The sequence shown here is derived from an EMBL/GenBank/DDBJ whole genome shotgun (WGS) entry which is preliminary data.</text>
</comment>
<evidence type="ECO:0000313" key="2">
    <source>
        <dbReference type="Proteomes" id="UP000297604"/>
    </source>
</evidence>
<dbReference type="EMBL" id="SOFS01000007">
    <property type="protein sequence ID" value="TFC23377.1"/>
    <property type="molecule type" value="Genomic_DNA"/>
</dbReference>
<reference evidence="1 2" key="1">
    <citation type="submission" date="2019-03" db="EMBL/GenBank/DDBJ databases">
        <title>Genomics of glacier-inhabiting Cryobacterium strains.</title>
        <authorList>
            <person name="Liu Q."/>
            <person name="Xin Y.-H."/>
        </authorList>
    </citation>
    <scope>NUCLEOTIDE SEQUENCE [LARGE SCALE GENOMIC DNA]</scope>
    <source>
        <strain evidence="1 2">MDB1-5</strain>
    </source>
</reference>
<keyword evidence="2" id="KW-1185">Reference proteome</keyword>
<organism evidence="1 2">
    <name type="scientific">Cryobacterium glucosi</name>
    <dbReference type="NCBI Taxonomy" id="1259175"/>
    <lineage>
        <taxon>Bacteria</taxon>
        <taxon>Bacillati</taxon>
        <taxon>Actinomycetota</taxon>
        <taxon>Actinomycetes</taxon>
        <taxon>Micrococcales</taxon>
        <taxon>Microbacteriaceae</taxon>
        <taxon>Cryobacterium</taxon>
    </lineage>
</organism>
<proteinExistence type="predicted"/>
<dbReference type="RefSeq" id="WP_134561003.1">
    <property type="nucleotide sequence ID" value="NZ_SOFS01000007.1"/>
</dbReference>
<name>A0ABY2IRQ5_9MICO</name>
<protein>
    <submittedName>
        <fullName evidence="1">Uncharacterized protein</fullName>
    </submittedName>
</protein>
<gene>
    <name evidence="1" type="ORF">E3O46_02080</name>
</gene>
<accession>A0ABY2IRQ5</accession>
<evidence type="ECO:0000313" key="1">
    <source>
        <dbReference type="EMBL" id="TFC23377.1"/>
    </source>
</evidence>
<dbReference type="Proteomes" id="UP000297604">
    <property type="component" value="Unassembled WGS sequence"/>
</dbReference>
<sequence>MFDLLTSTGVLFTYAAAVPDPSQMQIVEFTINSPFTEAASVLNVNVSTLAILGKSVEQVLVDHVEHYERRANEAE</sequence>